<gene>
    <name evidence="1" type="ORF">ACFO5T_13570</name>
</gene>
<evidence type="ECO:0000313" key="2">
    <source>
        <dbReference type="Proteomes" id="UP001595878"/>
    </source>
</evidence>
<dbReference type="Proteomes" id="UP001595878">
    <property type="component" value="Unassembled WGS sequence"/>
</dbReference>
<protein>
    <submittedName>
        <fullName evidence="1">DUF3822 family protein</fullName>
    </submittedName>
</protein>
<dbReference type="RefSeq" id="WP_375252448.1">
    <property type="nucleotide sequence ID" value="NZ_JBHSHB010000024.1"/>
</dbReference>
<organism evidence="1 2">
    <name type="scientific">Dokdonia genika</name>
    <dbReference type="NCBI Taxonomy" id="308113"/>
    <lineage>
        <taxon>Bacteria</taxon>
        <taxon>Pseudomonadati</taxon>
        <taxon>Bacteroidota</taxon>
        <taxon>Flavobacteriia</taxon>
        <taxon>Flavobacteriales</taxon>
        <taxon>Flavobacteriaceae</taxon>
        <taxon>Dokdonia</taxon>
    </lineage>
</organism>
<dbReference type="EMBL" id="JBHSHB010000024">
    <property type="protein sequence ID" value="MFC4691462.1"/>
    <property type="molecule type" value="Genomic_DNA"/>
</dbReference>
<reference evidence="2" key="1">
    <citation type="journal article" date="2019" name="Int. J. Syst. Evol. Microbiol.">
        <title>The Global Catalogue of Microorganisms (GCM) 10K type strain sequencing project: providing services to taxonomists for standard genome sequencing and annotation.</title>
        <authorList>
            <consortium name="The Broad Institute Genomics Platform"/>
            <consortium name="The Broad Institute Genome Sequencing Center for Infectious Disease"/>
            <person name="Wu L."/>
            <person name="Ma J."/>
        </authorList>
    </citation>
    <scope>NUCLEOTIDE SEQUENCE [LARGE SCALE GENOMIC DNA]</scope>
    <source>
        <strain evidence="2">CGMCC 4.7427</strain>
    </source>
</reference>
<dbReference type="InterPro" id="IPR024213">
    <property type="entry name" value="DUF3822"/>
</dbReference>
<accession>A0ABV9LDI4</accession>
<dbReference type="Pfam" id="PF12864">
    <property type="entry name" value="DUF3822"/>
    <property type="match status" value="1"/>
</dbReference>
<proteinExistence type="predicted"/>
<dbReference type="Gene3D" id="3.30.420.260">
    <property type="match status" value="1"/>
</dbReference>
<comment type="caution">
    <text evidence="1">The sequence shown here is derived from an EMBL/GenBank/DDBJ whole genome shotgun (WGS) entry which is preliminary data.</text>
</comment>
<dbReference type="CDD" id="cd24013">
    <property type="entry name" value="ASKHA_ATPase_BT3980-like"/>
    <property type="match status" value="1"/>
</dbReference>
<sequence>MTSQDNTNSLYSLSIQIHLDGLSFFTQNSHSKEVIATQTIKFTNNVNPTSLSNEVEKAFKKNEILSQNFAKVIVVYSNELFTMVPKALFDVEKGADYLKFNTKILSTDHISHDVIDFYDLVNVYVPYTSVNNFLFETFGSFDYYHSTTVFTKFLLNKFVNSTEPKILINFQDSYFEMGVVANKKLLFVNRFEIRTKEDFIYYMLFTMEQLELSPETIEVVLTGTITKDDPYYELAHTYVRHLSVLEAVHKLIPQDQAILGSLL</sequence>
<keyword evidence="2" id="KW-1185">Reference proteome</keyword>
<evidence type="ECO:0000313" key="1">
    <source>
        <dbReference type="EMBL" id="MFC4691462.1"/>
    </source>
</evidence>
<name>A0ABV9LDI4_9FLAO</name>
<dbReference type="Gene3D" id="3.30.420.250">
    <property type="match status" value="1"/>
</dbReference>